<evidence type="ECO:0000313" key="9">
    <source>
        <dbReference type="RefSeq" id="XP_006823444.1"/>
    </source>
</evidence>
<evidence type="ECO:0000256" key="5">
    <source>
        <dbReference type="ARBA" id="ARBA00023004"/>
    </source>
</evidence>
<dbReference type="InterPro" id="IPR050532">
    <property type="entry name" value="Globin-like_OT"/>
</dbReference>
<evidence type="ECO:0000256" key="2">
    <source>
        <dbReference type="ARBA" id="ARBA00022617"/>
    </source>
</evidence>
<keyword evidence="5" id="KW-0408">Iron</keyword>
<dbReference type="Pfam" id="PF00042">
    <property type="entry name" value="Globin"/>
    <property type="match status" value="1"/>
</dbReference>
<dbReference type="InterPro" id="IPR000971">
    <property type="entry name" value="Globin"/>
</dbReference>
<dbReference type="PANTHER" id="PTHR46458">
    <property type="entry name" value="BLR2807 PROTEIN"/>
    <property type="match status" value="1"/>
</dbReference>
<dbReference type="PROSITE" id="PS01033">
    <property type="entry name" value="GLOBIN"/>
    <property type="match status" value="1"/>
</dbReference>
<reference evidence="9" key="1">
    <citation type="submission" date="2025-08" db="UniProtKB">
        <authorList>
            <consortium name="RefSeq"/>
        </authorList>
    </citation>
    <scope>IDENTIFICATION</scope>
    <source>
        <tissue evidence="9">Testes</tissue>
    </source>
</reference>
<proteinExistence type="inferred from homology"/>
<dbReference type="RefSeq" id="XP_006823444.1">
    <property type="nucleotide sequence ID" value="XM_006823381.1"/>
</dbReference>
<comment type="similarity">
    <text evidence="6">Belongs to the globin family.</text>
</comment>
<dbReference type="InterPro" id="IPR044399">
    <property type="entry name" value="Mb-like_M"/>
</dbReference>
<dbReference type="InterPro" id="IPR012292">
    <property type="entry name" value="Globin/Proto"/>
</dbReference>
<feature type="domain" description="Globin" evidence="7">
    <location>
        <begin position="24"/>
        <end position="172"/>
    </location>
</feature>
<dbReference type="Gene3D" id="1.10.490.10">
    <property type="entry name" value="Globins"/>
    <property type="match status" value="1"/>
</dbReference>
<evidence type="ECO:0000256" key="3">
    <source>
        <dbReference type="ARBA" id="ARBA00022621"/>
    </source>
</evidence>
<evidence type="ECO:0000313" key="8">
    <source>
        <dbReference type="Proteomes" id="UP000694865"/>
    </source>
</evidence>
<dbReference type="CDD" id="cd01040">
    <property type="entry name" value="Mb-like"/>
    <property type="match status" value="1"/>
</dbReference>
<keyword evidence="4" id="KW-0479">Metal-binding</keyword>
<dbReference type="Proteomes" id="UP000694865">
    <property type="component" value="Unplaced"/>
</dbReference>
<evidence type="ECO:0000256" key="1">
    <source>
        <dbReference type="ARBA" id="ARBA00022448"/>
    </source>
</evidence>
<name>A0ABM0MTV3_SACKO</name>
<sequence>MGCSVSTSTENGKNFVQLSDSVDIFTERQRRIVRKTWRPLANDMTGNGTKVFLHIFEMNPKVKQLFPCRDKTGEELLKDLNFKGHASRFMQSVGAAVDNLDNLETSLAPLLMNLGKSHNHFSGFELNYFDSFTGAMLHVWELELQDRFTPEVMEAWKLVFDYMMGKMKDGYITRRDEKLNETNEQKNKIIV</sequence>
<keyword evidence="2 6" id="KW-0349">Heme</keyword>
<gene>
    <name evidence="9" type="primary">LOC102809622</name>
</gene>
<evidence type="ECO:0000259" key="7">
    <source>
        <dbReference type="PROSITE" id="PS01033"/>
    </source>
</evidence>
<organism evidence="8 9">
    <name type="scientific">Saccoglossus kowalevskii</name>
    <name type="common">Acorn worm</name>
    <dbReference type="NCBI Taxonomy" id="10224"/>
    <lineage>
        <taxon>Eukaryota</taxon>
        <taxon>Metazoa</taxon>
        <taxon>Hemichordata</taxon>
        <taxon>Enteropneusta</taxon>
        <taxon>Harrimaniidae</taxon>
        <taxon>Saccoglossus</taxon>
    </lineage>
</organism>
<accession>A0ABM0MTV3</accession>
<dbReference type="PRINTS" id="PR00188">
    <property type="entry name" value="PLANTGLOBIN"/>
</dbReference>
<keyword evidence="3 6" id="KW-0561">Oxygen transport</keyword>
<dbReference type="SUPFAM" id="SSF46458">
    <property type="entry name" value="Globin-like"/>
    <property type="match status" value="1"/>
</dbReference>
<keyword evidence="1 6" id="KW-0813">Transport</keyword>
<dbReference type="GeneID" id="102809622"/>
<keyword evidence="8" id="KW-1185">Reference proteome</keyword>
<protein>
    <submittedName>
        <fullName evidence="9">Neuroglobin-1-like</fullName>
    </submittedName>
</protein>
<evidence type="ECO:0000256" key="4">
    <source>
        <dbReference type="ARBA" id="ARBA00022723"/>
    </source>
</evidence>
<dbReference type="InterPro" id="IPR009050">
    <property type="entry name" value="Globin-like_sf"/>
</dbReference>
<evidence type="ECO:0000256" key="6">
    <source>
        <dbReference type="RuleBase" id="RU000356"/>
    </source>
</evidence>
<dbReference type="PANTHER" id="PTHR46458:SF1">
    <property type="entry name" value="GEO09476P1"/>
    <property type="match status" value="1"/>
</dbReference>